<feature type="domain" description="C2H2-type" evidence="7">
    <location>
        <begin position="73"/>
        <end position="101"/>
    </location>
</feature>
<feature type="compositionally biased region" description="Low complexity" evidence="6">
    <location>
        <begin position="105"/>
        <end position="118"/>
    </location>
</feature>
<dbReference type="GO" id="GO:0045944">
    <property type="term" value="P:positive regulation of transcription by RNA polymerase II"/>
    <property type="evidence" value="ECO:0007669"/>
    <property type="project" value="TreeGrafter"/>
</dbReference>
<evidence type="ECO:0000256" key="4">
    <source>
        <dbReference type="ARBA" id="ARBA00022833"/>
    </source>
</evidence>
<dbReference type="AlphaFoldDB" id="A0AAV2IIL0"/>
<feature type="domain" description="C2H2-type" evidence="7">
    <location>
        <begin position="45"/>
        <end position="72"/>
    </location>
</feature>
<dbReference type="InterPro" id="IPR013087">
    <property type="entry name" value="Znf_C2H2_type"/>
</dbReference>
<evidence type="ECO:0000256" key="6">
    <source>
        <dbReference type="SAM" id="MobiDB-lite"/>
    </source>
</evidence>
<dbReference type="PROSITE" id="PS50157">
    <property type="entry name" value="ZINC_FINGER_C2H2_2"/>
    <property type="match status" value="3"/>
</dbReference>
<dbReference type="InterPro" id="IPR036236">
    <property type="entry name" value="Znf_C2H2_sf"/>
</dbReference>
<proteinExistence type="predicted"/>
<dbReference type="SMART" id="SM00355">
    <property type="entry name" value="ZnF_C2H2"/>
    <property type="match status" value="4"/>
</dbReference>
<dbReference type="SUPFAM" id="SSF57667">
    <property type="entry name" value="beta-beta-alpha zinc fingers"/>
    <property type="match status" value="3"/>
</dbReference>
<dbReference type="FunFam" id="3.30.160.60:FF:000100">
    <property type="entry name" value="Zinc finger 45-like"/>
    <property type="match status" value="1"/>
</dbReference>
<dbReference type="Proteomes" id="UP001497497">
    <property type="component" value="Unassembled WGS sequence"/>
</dbReference>
<accession>A0AAV2IIL0</accession>
<feature type="domain" description="C2H2-type" evidence="7">
    <location>
        <begin position="145"/>
        <end position="172"/>
    </location>
</feature>
<evidence type="ECO:0000259" key="7">
    <source>
        <dbReference type="PROSITE" id="PS50157"/>
    </source>
</evidence>
<reference evidence="8 9" key="1">
    <citation type="submission" date="2024-04" db="EMBL/GenBank/DDBJ databases">
        <authorList>
            <consortium name="Genoscope - CEA"/>
            <person name="William W."/>
        </authorList>
    </citation>
    <scope>NUCLEOTIDE SEQUENCE [LARGE SCALE GENOMIC DNA]</scope>
</reference>
<dbReference type="Pfam" id="PF13909">
    <property type="entry name" value="zf-H2C2_5"/>
    <property type="match status" value="1"/>
</dbReference>
<dbReference type="PROSITE" id="PS00028">
    <property type="entry name" value="ZINC_FINGER_C2H2_1"/>
    <property type="match status" value="2"/>
</dbReference>
<evidence type="ECO:0000313" key="8">
    <source>
        <dbReference type="EMBL" id="CAL1546066.1"/>
    </source>
</evidence>
<keyword evidence="1" id="KW-0479">Metal-binding</keyword>
<evidence type="ECO:0000313" key="9">
    <source>
        <dbReference type="Proteomes" id="UP001497497"/>
    </source>
</evidence>
<organism evidence="8 9">
    <name type="scientific">Lymnaea stagnalis</name>
    <name type="common">Great pond snail</name>
    <name type="synonym">Helix stagnalis</name>
    <dbReference type="NCBI Taxonomy" id="6523"/>
    <lineage>
        <taxon>Eukaryota</taxon>
        <taxon>Metazoa</taxon>
        <taxon>Spiralia</taxon>
        <taxon>Lophotrochozoa</taxon>
        <taxon>Mollusca</taxon>
        <taxon>Gastropoda</taxon>
        <taxon>Heterobranchia</taxon>
        <taxon>Euthyneura</taxon>
        <taxon>Panpulmonata</taxon>
        <taxon>Hygrophila</taxon>
        <taxon>Lymnaeoidea</taxon>
        <taxon>Lymnaeidae</taxon>
        <taxon>Lymnaea</taxon>
    </lineage>
</organism>
<dbReference type="Gene3D" id="3.30.160.60">
    <property type="entry name" value="Classic Zinc Finger"/>
    <property type="match status" value="3"/>
</dbReference>
<comment type="caution">
    <text evidence="8">The sequence shown here is derived from an EMBL/GenBank/DDBJ whole genome shotgun (WGS) entry which is preliminary data.</text>
</comment>
<evidence type="ECO:0000256" key="3">
    <source>
        <dbReference type="ARBA" id="ARBA00022771"/>
    </source>
</evidence>
<evidence type="ECO:0000256" key="5">
    <source>
        <dbReference type="PROSITE-ProRule" id="PRU00042"/>
    </source>
</evidence>
<keyword evidence="2" id="KW-0677">Repeat</keyword>
<dbReference type="PANTHER" id="PTHR24403:SF43">
    <property type="entry name" value="ZINC FINGER PROTEIN 64"/>
    <property type="match status" value="1"/>
</dbReference>
<sequence length="181" mass="20795">GNLKTHVKINHSEENEIHCPKCDFVTSSKKRLREHAKLHDTKPLERCSQCEYTCTSRNALRTHTSIHNKDKPYHCSYCSYSTKQGGNLKKHVENLHLDRPRPSRHSSNTRSATSNTTSGGRVKANTDRCEERKHRGRSFSCRRLFECSDCGSSFVRADSLRCHMKQHSPDASEVSYLLLKH</sequence>
<dbReference type="EMBL" id="CAXITT010000766">
    <property type="protein sequence ID" value="CAL1546066.1"/>
    <property type="molecule type" value="Genomic_DNA"/>
</dbReference>
<feature type="region of interest" description="Disordered" evidence="6">
    <location>
        <begin position="98"/>
        <end position="129"/>
    </location>
</feature>
<evidence type="ECO:0000256" key="1">
    <source>
        <dbReference type="ARBA" id="ARBA00022723"/>
    </source>
</evidence>
<keyword evidence="9" id="KW-1185">Reference proteome</keyword>
<dbReference type="InterPro" id="IPR050688">
    <property type="entry name" value="Zinc_finger/UBP_domain"/>
</dbReference>
<feature type="non-terminal residue" evidence="8">
    <location>
        <position position="1"/>
    </location>
</feature>
<keyword evidence="4" id="KW-0862">Zinc</keyword>
<dbReference type="GO" id="GO:0008270">
    <property type="term" value="F:zinc ion binding"/>
    <property type="evidence" value="ECO:0007669"/>
    <property type="project" value="UniProtKB-KW"/>
</dbReference>
<dbReference type="GO" id="GO:0005634">
    <property type="term" value="C:nucleus"/>
    <property type="evidence" value="ECO:0007669"/>
    <property type="project" value="TreeGrafter"/>
</dbReference>
<protein>
    <recommendedName>
        <fullName evidence="7">C2H2-type domain-containing protein</fullName>
    </recommendedName>
</protein>
<gene>
    <name evidence="8" type="ORF">GSLYS_00019443001</name>
</gene>
<evidence type="ECO:0000256" key="2">
    <source>
        <dbReference type="ARBA" id="ARBA00022737"/>
    </source>
</evidence>
<name>A0AAV2IIL0_LYMST</name>
<keyword evidence="3 5" id="KW-0863">Zinc-finger</keyword>
<dbReference type="PANTHER" id="PTHR24403">
    <property type="entry name" value="ZINC FINGER PROTEIN"/>
    <property type="match status" value="1"/>
</dbReference>
<dbReference type="Pfam" id="PF00096">
    <property type="entry name" value="zf-C2H2"/>
    <property type="match status" value="1"/>
</dbReference>